<gene>
    <name evidence="2" type="ORF">PUN28_011760</name>
</gene>
<comment type="caution">
    <text evidence="2">The sequence shown here is derived from an EMBL/GenBank/DDBJ whole genome shotgun (WGS) entry which is preliminary data.</text>
</comment>
<evidence type="ECO:0000313" key="2">
    <source>
        <dbReference type="EMBL" id="KAL0114680.1"/>
    </source>
</evidence>
<feature type="region of interest" description="Disordered" evidence="1">
    <location>
        <begin position="1"/>
        <end position="27"/>
    </location>
</feature>
<protein>
    <submittedName>
        <fullName evidence="2">Uncharacterized protein</fullName>
    </submittedName>
</protein>
<feature type="region of interest" description="Disordered" evidence="1">
    <location>
        <begin position="73"/>
        <end position="99"/>
    </location>
</feature>
<dbReference type="AlphaFoldDB" id="A0AAW2FHJ4"/>
<sequence length="99" mass="11010">MSRARAPFRELISHGRAKAGPEHPPSHAILLNYDSPQRGGTNVSCVPAIFLSPLARGARNCIAPFGGFGSRWRRLPENPPRYPRQRNSLPTRGARVRTR</sequence>
<evidence type="ECO:0000256" key="1">
    <source>
        <dbReference type="SAM" id="MobiDB-lite"/>
    </source>
</evidence>
<proteinExistence type="predicted"/>
<name>A0AAW2FHJ4_9HYME</name>
<feature type="compositionally biased region" description="Basic and acidic residues" evidence="1">
    <location>
        <begin position="7"/>
        <end position="25"/>
    </location>
</feature>
<dbReference type="Proteomes" id="UP001430953">
    <property type="component" value="Unassembled WGS sequence"/>
</dbReference>
<organism evidence="2 3">
    <name type="scientific">Cardiocondyla obscurior</name>
    <dbReference type="NCBI Taxonomy" id="286306"/>
    <lineage>
        <taxon>Eukaryota</taxon>
        <taxon>Metazoa</taxon>
        <taxon>Ecdysozoa</taxon>
        <taxon>Arthropoda</taxon>
        <taxon>Hexapoda</taxon>
        <taxon>Insecta</taxon>
        <taxon>Pterygota</taxon>
        <taxon>Neoptera</taxon>
        <taxon>Endopterygota</taxon>
        <taxon>Hymenoptera</taxon>
        <taxon>Apocrita</taxon>
        <taxon>Aculeata</taxon>
        <taxon>Formicoidea</taxon>
        <taxon>Formicidae</taxon>
        <taxon>Myrmicinae</taxon>
        <taxon>Cardiocondyla</taxon>
    </lineage>
</organism>
<reference evidence="2 3" key="1">
    <citation type="submission" date="2023-03" db="EMBL/GenBank/DDBJ databases">
        <title>High recombination rates correlate with genetic variation in Cardiocondyla obscurior ants.</title>
        <authorList>
            <person name="Errbii M."/>
        </authorList>
    </citation>
    <scope>NUCLEOTIDE SEQUENCE [LARGE SCALE GENOMIC DNA]</scope>
    <source>
        <strain evidence="2">Alpha-2009</strain>
        <tissue evidence="2">Whole body</tissue>
    </source>
</reference>
<dbReference type="EMBL" id="JADYXP020000011">
    <property type="protein sequence ID" value="KAL0114680.1"/>
    <property type="molecule type" value="Genomic_DNA"/>
</dbReference>
<evidence type="ECO:0000313" key="3">
    <source>
        <dbReference type="Proteomes" id="UP001430953"/>
    </source>
</evidence>
<accession>A0AAW2FHJ4</accession>
<keyword evidence="3" id="KW-1185">Reference proteome</keyword>